<dbReference type="Pfam" id="PF15430">
    <property type="entry name" value="SVWC"/>
    <property type="match status" value="1"/>
</dbReference>
<keyword evidence="6" id="KW-1185">Reference proteome</keyword>
<proteinExistence type="predicted"/>
<dbReference type="EMBL" id="OU895877">
    <property type="protein sequence ID" value="CAG9799583.1"/>
    <property type="molecule type" value="Genomic_DNA"/>
</dbReference>
<evidence type="ECO:0000259" key="4">
    <source>
        <dbReference type="Pfam" id="PF15430"/>
    </source>
</evidence>
<name>A0A9N9RK05_9DIPT</name>
<evidence type="ECO:0000256" key="1">
    <source>
        <dbReference type="ARBA" id="ARBA00004613"/>
    </source>
</evidence>
<dbReference type="GO" id="GO:0005576">
    <property type="term" value="C:extracellular region"/>
    <property type="evidence" value="ECO:0007669"/>
    <property type="project" value="UniProtKB-SubCell"/>
</dbReference>
<gene>
    <name evidence="5" type="ORF">CHIRRI_LOCUS2548</name>
</gene>
<sequence>MNYLIRKTFVLTLAFQIASSAQFIGLSKKNTDCSNGTCVDYCDLGDNSLKILPGEYYEKDCSRIWCSNDFSVFIESCGSFSSNECFLMLPDRKLSYPECCNKICVTLWRLKIND</sequence>
<evidence type="ECO:0000313" key="6">
    <source>
        <dbReference type="Proteomes" id="UP001153620"/>
    </source>
</evidence>
<feature type="signal peptide" evidence="3">
    <location>
        <begin position="1"/>
        <end position="20"/>
    </location>
</feature>
<reference evidence="5" key="1">
    <citation type="submission" date="2022-01" db="EMBL/GenBank/DDBJ databases">
        <authorList>
            <person name="King R."/>
        </authorList>
    </citation>
    <scope>NUCLEOTIDE SEQUENCE</scope>
</reference>
<dbReference type="AlphaFoldDB" id="A0A9N9RK05"/>
<dbReference type="InterPro" id="IPR029277">
    <property type="entry name" value="SVWC_dom"/>
</dbReference>
<evidence type="ECO:0000256" key="2">
    <source>
        <dbReference type="ARBA" id="ARBA00022525"/>
    </source>
</evidence>
<keyword evidence="2" id="KW-0964">Secreted</keyword>
<organism evidence="5 6">
    <name type="scientific">Chironomus riparius</name>
    <dbReference type="NCBI Taxonomy" id="315576"/>
    <lineage>
        <taxon>Eukaryota</taxon>
        <taxon>Metazoa</taxon>
        <taxon>Ecdysozoa</taxon>
        <taxon>Arthropoda</taxon>
        <taxon>Hexapoda</taxon>
        <taxon>Insecta</taxon>
        <taxon>Pterygota</taxon>
        <taxon>Neoptera</taxon>
        <taxon>Endopterygota</taxon>
        <taxon>Diptera</taxon>
        <taxon>Nematocera</taxon>
        <taxon>Chironomoidea</taxon>
        <taxon>Chironomidae</taxon>
        <taxon>Chironominae</taxon>
        <taxon>Chironomus</taxon>
    </lineage>
</organism>
<evidence type="ECO:0000313" key="5">
    <source>
        <dbReference type="EMBL" id="CAG9799583.1"/>
    </source>
</evidence>
<dbReference type="Proteomes" id="UP001153620">
    <property type="component" value="Chromosome 1"/>
</dbReference>
<comment type="subcellular location">
    <subcellularLocation>
        <location evidence="1">Secreted</location>
    </subcellularLocation>
</comment>
<feature type="domain" description="Single" evidence="4">
    <location>
        <begin position="50"/>
        <end position="103"/>
    </location>
</feature>
<reference evidence="5" key="2">
    <citation type="submission" date="2022-10" db="EMBL/GenBank/DDBJ databases">
        <authorList>
            <consortium name="ENA_rothamsted_submissions"/>
            <consortium name="culmorum"/>
            <person name="King R."/>
        </authorList>
    </citation>
    <scope>NUCLEOTIDE SEQUENCE</scope>
</reference>
<accession>A0A9N9RK05</accession>
<dbReference type="OrthoDB" id="7787637at2759"/>
<feature type="chain" id="PRO_5040383096" description="Single domain-containing protein" evidence="3">
    <location>
        <begin position="21"/>
        <end position="114"/>
    </location>
</feature>
<evidence type="ECO:0000256" key="3">
    <source>
        <dbReference type="SAM" id="SignalP"/>
    </source>
</evidence>
<keyword evidence="3" id="KW-0732">Signal</keyword>
<protein>
    <recommendedName>
        <fullName evidence="4">Single domain-containing protein</fullName>
    </recommendedName>
</protein>